<feature type="compositionally biased region" description="Low complexity" evidence="1">
    <location>
        <begin position="312"/>
        <end position="321"/>
    </location>
</feature>
<gene>
    <name evidence="2" type="ORF">IMSHALPRED_000412</name>
</gene>
<feature type="region of interest" description="Disordered" evidence="1">
    <location>
        <begin position="506"/>
        <end position="609"/>
    </location>
</feature>
<dbReference type="InterPro" id="IPR029063">
    <property type="entry name" value="SAM-dependent_MTases_sf"/>
</dbReference>
<feature type="compositionally biased region" description="Polar residues" evidence="1">
    <location>
        <begin position="110"/>
        <end position="126"/>
    </location>
</feature>
<feature type="compositionally biased region" description="Polar residues" evidence="1">
    <location>
        <begin position="189"/>
        <end position="222"/>
    </location>
</feature>
<evidence type="ECO:0000256" key="1">
    <source>
        <dbReference type="SAM" id="MobiDB-lite"/>
    </source>
</evidence>
<feature type="compositionally biased region" description="Basic and acidic residues" evidence="1">
    <location>
        <begin position="781"/>
        <end position="798"/>
    </location>
</feature>
<feature type="compositionally biased region" description="Low complexity" evidence="1">
    <location>
        <begin position="1135"/>
        <end position="1144"/>
    </location>
</feature>
<feature type="compositionally biased region" description="Basic and acidic residues" evidence="1">
    <location>
        <begin position="135"/>
        <end position="145"/>
    </location>
</feature>
<feature type="compositionally biased region" description="Polar residues" evidence="1">
    <location>
        <begin position="146"/>
        <end position="167"/>
    </location>
</feature>
<sequence>MASRGTFGFRSAKQSGKAEPKEKTPVGPSPRPPIAPSASNTSKVPLHSSSFFSRGKQSRPRVDPLPSNVATYSDTSNSKSQGSHHVATTRSEPGTRTTAEPARNAALGTSALNQSLGLSASKSGKQVRNVLRRKASIEQHGRYARTDSSASSYEPTPSGHPLQTVSSPGGYRDAFPESVFGITMPVVSSTPALGQSSELATSSSRMASYNTRNNSEALSNQNLPPPTPTFADSGSSIRRSESPGAFSRTSTPTSMSSQSPGVSTPVKAPISRNQLSPTRSRPPVTRRKFPGVPLQEDSNVSQSRGLTAVRESLTSSSSSSTVKGPERRDGSQVRSTSNRSTPIPPSPPVRQSSMRLGPSPLEYHDRRRDILKDARKLRSKDAVGLQMPHGESHVAQNDTYQHNWSRTPPPRPSREGTPSLDLDDTLDLLQGTRTRINLDRDVPSTERVVGPYTSRAVLDRFPSNASTISTRPSRMPSPNPVVTNPLRPIRGELSKPQALPLVDTNIGGVRSAKDPSPLSASSSKSSSRFGLFMKRTRSPLDTTTYETSEKAAKKGPAAGTGHEGYGKYARRGRSGSISTSASRGRSTSTNSARRTPISRKSSFTSRDDHEMDEFLQKRLVPVVLTGGGRATNDGTFDSAQQPPNSGESAAAMTSSENAHARFTPLSRQIPMRSEPPGREPVNMHYLRRDHRRLPDRKDNSDYRFEQQQEGYVDSSYGEPTLAARRSAHRSQLFGEKVEVLKIPAPIDTRAIAATASMGSHDDLQSILVRTDSTLQSNDGVLEGREGNRLKSQKSERGGRSRSPRRWAFFQRSQPSPRMPIEDLAPPSSNDQSSVRELPATVSNLPESRSVAFYALLENSEQEDSNQMGAIQAAESDQLDAIHSGAPAPLSTQDVSLQRDRRLSTLLPSPPTLTAEFPNVLRPLSPSVVLRPPEATITPASEVRPVPLPEPKKPRLQQVGRIPRVVSKRDRPHKPPPQSFSRPFVRRPSLINAAPTNTLEIRDQDHVERPLLGIQTEVIPFDSWGDQDSAKPASAPVKASEQLYGTVKDEFLAFPPRIGSEVSGSSSSGIFSLVGTTAIVPEPGTAPDEDEVWNEYNEFLDTVESPAPLAEASKNPLEAIPRKKGWAPEPLHIRKGSSGTGSSSSTEKKVSAIHPGSSAPTRPLPSPPDKSKLHISGPPATPSAISDLLAGYGDRNRFSAITRPLSLSSGSRYSTNSVDFNSGPLAGRDDTPKKRIIAPMAAKNHTGAIIQSDLRFDALMTSRWLSFDRVLFSPALVEAKQNHKKRVLVLDGLGNDDWSFYCAETYVDVDIFNLSPKPASSPQIGALQLPKNYHQVQHVDLRKQFPFEKGFFTAAIFRFPAAMSEDAYLNSISECMRVLRPGGYIEMSVLDIDMVNMGNRARRALRELKYRMGVSRPEVALKPLSESLQKMVRQSGFQNLNRCVVNVPVAGQVSRSGSGSLDEISGALRILRKEASGKGDGGLAKSLAMVGRWWFTRCYEMITLPYGDLERSIWNDEALLDECEKRETGFKLLLCYAQKPAEPNNRLRSASMAREDIVFRPQSRHEKRFHWSWLDDAFSICNSGANC</sequence>
<feature type="region of interest" description="Disordered" evidence="1">
    <location>
        <begin position="1"/>
        <end position="176"/>
    </location>
</feature>
<feature type="region of interest" description="Disordered" evidence="1">
    <location>
        <begin position="1111"/>
        <end position="1179"/>
    </location>
</feature>
<evidence type="ECO:0000313" key="3">
    <source>
        <dbReference type="Proteomes" id="UP000664534"/>
    </source>
</evidence>
<protein>
    <recommendedName>
        <fullName evidence="4">Methyltransferase type 11 domain-containing protein</fullName>
    </recommendedName>
</protein>
<keyword evidence="3" id="KW-1185">Reference proteome</keyword>
<organism evidence="2 3">
    <name type="scientific">Imshaugia aleurites</name>
    <dbReference type="NCBI Taxonomy" id="172621"/>
    <lineage>
        <taxon>Eukaryota</taxon>
        <taxon>Fungi</taxon>
        <taxon>Dikarya</taxon>
        <taxon>Ascomycota</taxon>
        <taxon>Pezizomycotina</taxon>
        <taxon>Lecanoromycetes</taxon>
        <taxon>OSLEUM clade</taxon>
        <taxon>Lecanoromycetidae</taxon>
        <taxon>Lecanorales</taxon>
        <taxon>Lecanorineae</taxon>
        <taxon>Parmeliaceae</taxon>
        <taxon>Imshaugia</taxon>
    </lineage>
</organism>
<name>A0A8H3EW52_9LECA</name>
<reference evidence="2" key="1">
    <citation type="submission" date="2021-03" db="EMBL/GenBank/DDBJ databases">
        <authorList>
            <person name="Tagirdzhanova G."/>
        </authorList>
    </citation>
    <scope>NUCLEOTIDE SEQUENCE</scope>
</reference>
<feature type="compositionally biased region" description="Basic residues" evidence="1">
    <location>
        <begin position="685"/>
        <end position="694"/>
    </location>
</feature>
<feature type="region of interest" description="Disordered" evidence="1">
    <location>
        <begin position="966"/>
        <end position="985"/>
    </location>
</feature>
<feature type="compositionally biased region" description="Low complexity" evidence="1">
    <location>
        <begin position="514"/>
        <end position="527"/>
    </location>
</feature>
<feature type="compositionally biased region" description="Polar residues" evidence="1">
    <location>
        <begin position="632"/>
        <end position="657"/>
    </location>
</feature>
<feature type="region of interest" description="Disordered" evidence="1">
    <location>
        <begin position="777"/>
        <end position="840"/>
    </location>
</feature>
<dbReference type="SUPFAM" id="SSF53335">
    <property type="entry name" value="S-adenosyl-L-methionine-dependent methyltransferases"/>
    <property type="match status" value="1"/>
</dbReference>
<feature type="compositionally biased region" description="Polar residues" evidence="1">
    <location>
        <begin position="68"/>
        <end position="98"/>
    </location>
</feature>
<feature type="region of interest" description="Disordered" evidence="1">
    <location>
        <begin position="625"/>
        <end position="700"/>
    </location>
</feature>
<feature type="compositionally biased region" description="Low complexity" evidence="1">
    <location>
        <begin position="247"/>
        <end position="259"/>
    </location>
</feature>
<feature type="region of interest" description="Disordered" evidence="1">
    <location>
        <begin position="189"/>
        <end position="421"/>
    </location>
</feature>
<comment type="caution">
    <text evidence="2">The sequence shown here is derived from an EMBL/GenBank/DDBJ whole genome shotgun (WGS) entry which is preliminary data.</text>
</comment>
<feature type="compositionally biased region" description="Low complexity" evidence="1">
    <location>
        <begin position="574"/>
        <end position="594"/>
    </location>
</feature>
<dbReference type="Gene3D" id="3.40.50.150">
    <property type="entry name" value="Vaccinia Virus protein VP39"/>
    <property type="match status" value="1"/>
</dbReference>
<feature type="compositionally biased region" description="Polar residues" evidence="1">
    <location>
        <begin position="826"/>
        <end position="840"/>
    </location>
</feature>
<dbReference type="EMBL" id="CAJPDT010000010">
    <property type="protein sequence ID" value="CAF9912750.1"/>
    <property type="molecule type" value="Genomic_DNA"/>
</dbReference>
<feature type="compositionally biased region" description="Polar residues" evidence="1">
    <location>
        <begin position="40"/>
        <end position="52"/>
    </location>
</feature>
<evidence type="ECO:0008006" key="4">
    <source>
        <dbReference type="Google" id="ProtNLM"/>
    </source>
</evidence>
<evidence type="ECO:0000313" key="2">
    <source>
        <dbReference type="EMBL" id="CAF9912750.1"/>
    </source>
</evidence>
<accession>A0A8H3EW52</accession>
<feature type="compositionally biased region" description="Polar residues" evidence="1">
    <location>
        <begin position="394"/>
        <end position="406"/>
    </location>
</feature>
<feature type="compositionally biased region" description="Polar residues" evidence="1">
    <location>
        <begin position="332"/>
        <end position="341"/>
    </location>
</feature>
<feature type="compositionally biased region" description="Polar residues" evidence="1">
    <location>
        <begin position="296"/>
        <end position="305"/>
    </location>
</feature>
<dbReference type="OrthoDB" id="5382952at2759"/>
<proteinExistence type="predicted"/>
<dbReference type="Proteomes" id="UP000664534">
    <property type="component" value="Unassembled WGS sequence"/>
</dbReference>
<feature type="compositionally biased region" description="Basic and acidic residues" evidence="1">
    <location>
        <begin position="362"/>
        <end position="381"/>
    </location>
</feature>